<organism evidence="1 2">
    <name type="scientific">Allocoprobacillus halotolerans</name>
    <dbReference type="NCBI Taxonomy" id="2944914"/>
    <lineage>
        <taxon>Bacteria</taxon>
        <taxon>Bacillati</taxon>
        <taxon>Bacillota</taxon>
        <taxon>Erysipelotrichia</taxon>
        <taxon>Erysipelotrichales</taxon>
        <taxon>Erysipelotrichaceae</taxon>
        <taxon>Allocoprobacillus</taxon>
    </lineage>
</organism>
<proteinExistence type="predicted"/>
<protein>
    <recommendedName>
        <fullName evidence="3">Type II-A CRISPR-associated protein Csn2</fullName>
    </recommendedName>
</protein>
<dbReference type="EMBL" id="CP101620">
    <property type="protein sequence ID" value="UTY39229.1"/>
    <property type="molecule type" value="Genomic_DNA"/>
</dbReference>
<reference evidence="1" key="1">
    <citation type="submission" date="2022-07" db="EMBL/GenBank/DDBJ databases">
        <title>Faecal culturing of patients with breast cancer.</title>
        <authorList>
            <person name="Teng N.M.Y."/>
            <person name="Kiu R."/>
            <person name="Evans R."/>
            <person name="Baker D.J."/>
            <person name="Zenner C."/>
            <person name="Robinson S.D."/>
            <person name="Hall L.J."/>
        </authorList>
    </citation>
    <scope>NUCLEOTIDE SEQUENCE</scope>
    <source>
        <strain evidence="1">LH1062</strain>
    </source>
</reference>
<name>A0ABY5I1J4_9FIRM</name>
<evidence type="ECO:0000313" key="1">
    <source>
        <dbReference type="EMBL" id="UTY39229.1"/>
    </source>
</evidence>
<sequence>MIFEYFHNTKITEYSLNHIGQINISIDNKEINKKQTLFYYVNHQYSLHDDLKLSTKSLISKYLESFLSQRDYNDTILSINILLESFAIELDSDIIKSQFVTLTPKSLLKLLIPLYFIEDEQANEYDLSYDEIIIVQLKMIEFISRDIEMTVFCLIEIPELTQAIKECIQQLNQCIVIVILTSSQVLLEFKDIYYMSNIIIDCSDDELIYETFLSKGVCTLKEAKQIMQDIVNKEYQKQQLSITKNI</sequence>
<accession>A0ABY5I1J4</accession>
<evidence type="ECO:0008006" key="3">
    <source>
        <dbReference type="Google" id="ProtNLM"/>
    </source>
</evidence>
<dbReference type="RefSeq" id="WP_290140198.1">
    <property type="nucleotide sequence ID" value="NZ_CP101620.1"/>
</dbReference>
<dbReference type="Proteomes" id="UP001060112">
    <property type="component" value="Chromosome"/>
</dbReference>
<evidence type="ECO:0000313" key="2">
    <source>
        <dbReference type="Proteomes" id="UP001060112"/>
    </source>
</evidence>
<keyword evidence="2" id="KW-1185">Reference proteome</keyword>
<gene>
    <name evidence="1" type="ORF">NMU03_17060</name>
</gene>